<dbReference type="NCBIfam" id="TIGR01847">
    <property type="entry name" value="bacteriocin_sig"/>
    <property type="match status" value="1"/>
</dbReference>
<organism evidence="1 2">
    <name type="scientific">Flavobacterium supellecticarium</name>
    <dbReference type="NCBI Taxonomy" id="2565924"/>
    <lineage>
        <taxon>Bacteria</taxon>
        <taxon>Pseudomonadati</taxon>
        <taxon>Bacteroidota</taxon>
        <taxon>Flavobacteriia</taxon>
        <taxon>Flavobacteriales</taxon>
        <taxon>Flavobacteriaceae</taxon>
        <taxon>Flavobacterium</taxon>
    </lineage>
</organism>
<protein>
    <submittedName>
        <fullName evidence="1">Bacteriocin</fullName>
    </submittedName>
</protein>
<evidence type="ECO:0000313" key="2">
    <source>
        <dbReference type="Proteomes" id="UP000307507"/>
    </source>
</evidence>
<dbReference type="RefSeq" id="WP_136403237.1">
    <property type="nucleotide sequence ID" value="NZ_SSNZ01000004.1"/>
</dbReference>
<dbReference type="AlphaFoldDB" id="A0A4S3ZVI0"/>
<gene>
    <name evidence="1" type="ORF">E6C50_10760</name>
</gene>
<keyword evidence="2" id="KW-1185">Reference proteome</keyword>
<comment type="caution">
    <text evidence="1">The sequence shown here is derived from an EMBL/GenBank/DDBJ whole genome shotgun (WGS) entry which is preliminary data.</text>
</comment>
<dbReference type="InterPro" id="IPR010133">
    <property type="entry name" value="Bacteriocin_signal_seq"/>
</dbReference>
<sequence length="55" mass="6173">MENFKELSIQELKTIRGGDWIRDFGSSCHKLWCMCKDGLGYLNEVGKGGRIHSAG</sequence>
<reference evidence="1 2" key="1">
    <citation type="submission" date="2019-04" db="EMBL/GenBank/DDBJ databases">
        <title>Flavobacterium sp. nov. isolated from construction timber.</title>
        <authorList>
            <person name="Lin S.-Y."/>
            <person name="Chang C.-T."/>
            <person name="Young C.-C."/>
        </authorList>
    </citation>
    <scope>NUCLEOTIDE SEQUENCE [LARGE SCALE GENOMIC DNA]</scope>
    <source>
        <strain evidence="1 2">CC-CTC003</strain>
    </source>
</reference>
<dbReference type="Proteomes" id="UP000307507">
    <property type="component" value="Unassembled WGS sequence"/>
</dbReference>
<evidence type="ECO:0000313" key="1">
    <source>
        <dbReference type="EMBL" id="THF49828.1"/>
    </source>
</evidence>
<proteinExistence type="predicted"/>
<name>A0A4S3ZVI0_9FLAO</name>
<accession>A0A4S3ZVI0</accession>
<dbReference type="EMBL" id="SSNZ01000004">
    <property type="protein sequence ID" value="THF49828.1"/>
    <property type="molecule type" value="Genomic_DNA"/>
</dbReference>